<dbReference type="EMBL" id="FNZI01000002">
    <property type="protein sequence ID" value="SEJ11357.1"/>
    <property type="molecule type" value="Genomic_DNA"/>
</dbReference>
<dbReference type="SUPFAM" id="SSF53474">
    <property type="entry name" value="alpha/beta-Hydrolases"/>
    <property type="match status" value="1"/>
</dbReference>
<keyword evidence="3" id="KW-0378">Hydrolase</keyword>
<dbReference type="eggNOG" id="COG0412">
    <property type="taxonomic scope" value="Bacteria"/>
</dbReference>
<dbReference type="Proteomes" id="UP000183315">
    <property type="component" value="Unassembled WGS sequence"/>
</dbReference>
<accession>A0A1H6WBC4</accession>
<gene>
    <name evidence="3" type="ORF">SAMN05421637_0821</name>
</gene>
<evidence type="ECO:0000313" key="4">
    <source>
        <dbReference type="Proteomes" id="UP000183315"/>
    </source>
</evidence>
<proteinExistence type="predicted"/>
<reference evidence="4" key="1">
    <citation type="submission" date="2016-10" db="EMBL/GenBank/DDBJ databases">
        <authorList>
            <person name="Varghese N."/>
        </authorList>
    </citation>
    <scope>NUCLEOTIDE SEQUENCE [LARGE SCALE GENOMIC DNA]</scope>
    <source>
        <strain evidence="4">DSM 24868</strain>
    </source>
</reference>
<dbReference type="AlphaFoldDB" id="A0A1H6WBC4"/>
<feature type="region of interest" description="Disordered" evidence="1">
    <location>
        <begin position="207"/>
        <end position="228"/>
    </location>
</feature>
<dbReference type="STRING" id="1043493.SAMN05421637_0821"/>
<dbReference type="OrthoDB" id="3208682at2"/>
<keyword evidence="4" id="KW-1185">Reference proteome</keyword>
<dbReference type="RefSeq" id="WP_042213387.1">
    <property type="nucleotide sequence ID" value="NZ_BBLU01000003.1"/>
</dbReference>
<evidence type="ECO:0000313" key="3">
    <source>
        <dbReference type="EMBL" id="SEJ11357.1"/>
    </source>
</evidence>
<protein>
    <submittedName>
        <fullName evidence="3">Dienelactone hydrolase</fullName>
    </submittedName>
</protein>
<dbReference type="InterPro" id="IPR029058">
    <property type="entry name" value="AB_hydrolase_fold"/>
</dbReference>
<dbReference type="GO" id="GO:0016787">
    <property type="term" value="F:hydrolase activity"/>
    <property type="evidence" value="ECO:0007669"/>
    <property type="project" value="UniProtKB-KW"/>
</dbReference>
<evidence type="ECO:0000259" key="2">
    <source>
        <dbReference type="Pfam" id="PF01738"/>
    </source>
</evidence>
<dbReference type="InterPro" id="IPR002925">
    <property type="entry name" value="Dienelactn_hydro"/>
</dbReference>
<name>A0A1H6WBC4_9MICO</name>
<dbReference type="Gene3D" id="3.40.50.1820">
    <property type="entry name" value="alpha/beta hydrolase"/>
    <property type="match status" value="1"/>
</dbReference>
<feature type="domain" description="Dienelactone hydrolase" evidence="2">
    <location>
        <begin position="19"/>
        <end position="144"/>
    </location>
</feature>
<feature type="compositionally biased region" description="Polar residues" evidence="1">
    <location>
        <begin position="219"/>
        <end position="228"/>
    </location>
</feature>
<evidence type="ECO:0000256" key="1">
    <source>
        <dbReference type="SAM" id="MobiDB-lite"/>
    </source>
</evidence>
<feature type="compositionally biased region" description="Basic and acidic residues" evidence="1">
    <location>
        <begin position="207"/>
        <end position="216"/>
    </location>
</feature>
<sequence length="245" mass="26353">MPHDAWRERSYERDGAAHVYYARGDEVAPAVLLLHEFPGITPELQGYADALAQDFRVYVPSLFGEDFVPMTCRSSLRAAVGLCVSTEMHLLARDGVSRSVPWLRGFAREVVGEAGRPYGVIGLCLTGGFALALAADPQVAAAVVGEPAAPPLPGALGLSAEDREALADRSGLRVQGYRYVGDSHSPAAKLRAAERLLGTGRMRRFELTDGPPEVKRPHSTLTHHPSPTAVTGVRDFLLDRLSESA</sequence>
<dbReference type="Pfam" id="PF01738">
    <property type="entry name" value="DLH"/>
    <property type="match status" value="1"/>
</dbReference>
<organism evidence="3 4">
    <name type="scientific">Demequina mangrovi</name>
    <dbReference type="NCBI Taxonomy" id="1043493"/>
    <lineage>
        <taxon>Bacteria</taxon>
        <taxon>Bacillati</taxon>
        <taxon>Actinomycetota</taxon>
        <taxon>Actinomycetes</taxon>
        <taxon>Micrococcales</taxon>
        <taxon>Demequinaceae</taxon>
        <taxon>Demequina</taxon>
    </lineage>
</organism>